<dbReference type="InterPro" id="IPR016187">
    <property type="entry name" value="CTDL_fold"/>
</dbReference>
<gene>
    <name evidence="4" type="ORF">QTP70_025759</name>
</gene>
<sequence length="263" mass="30215">MGSALHLILLFSGLWALASCASRQFYLVNETLNWTSAQAYCRANYTDLATIENDEEMNTVKMILVNIKINVWIGLKQDPSTSSENRSWVWSDNTTFNYSYWKYGEPNNNDSNTNCVQILKESIDNNTWNDAGCFHTGLFLCYKRRTPIIVIPEEKTWHEARRYCRQNHVDLVSVCSQEMQDWVATATSNITTDVWIGLRHTRALGFWYWVRGEMVCYQNWAPGNGTGVEDCNDVERTGAMLSANKTWVSLPETHTLGFICITF</sequence>
<dbReference type="Gene3D" id="3.10.100.10">
    <property type="entry name" value="Mannose-Binding Protein A, subunit A"/>
    <property type="match status" value="2"/>
</dbReference>
<keyword evidence="2" id="KW-0732">Signal</keyword>
<name>A0AAE0V7I0_9TELE</name>
<dbReference type="SMART" id="SM00034">
    <property type="entry name" value="CLECT"/>
    <property type="match status" value="2"/>
</dbReference>
<feature type="signal peptide" evidence="2">
    <location>
        <begin position="1"/>
        <end position="20"/>
    </location>
</feature>
<feature type="domain" description="C-type lectin" evidence="3">
    <location>
        <begin position="141"/>
        <end position="261"/>
    </location>
</feature>
<dbReference type="SUPFAM" id="SSF56436">
    <property type="entry name" value="C-type lectin-like"/>
    <property type="match status" value="2"/>
</dbReference>
<comment type="caution">
    <text evidence="4">The sequence shown here is derived from an EMBL/GenBank/DDBJ whole genome shotgun (WGS) entry which is preliminary data.</text>
</comment>
<evidence type="ECO:0000256" key="1">
    <source>
        <dbReference type="ARBA" id="ARBA00023157"/>
    </source>
</evidence>
<dbReference type="InterPro" id="IPR016186">
    <property type="entry name" value="C-type_lectin-like/link_sf"/>
</dbReference>
<evidence type="ECO:0000259" key="3">
    <source>
        <dbReference type="PROSITE" id="PS50041"/>
    </source>
</evidence>
<dbReference type="InterPro" id="IPR018378">
    <property type="entry name" value="C-type_lectin_CS"/>
</dbReference>
<feature type="chain" id="PRO_5042232783" description="C-type lectin domain-containing protein" evidence="2">
    <location>
        <begin position="21"/>
        <end position="263"/>
    </location>
</feature>
<reference evidence="4" key="1">
    <citation type="submission" date="2023-06" db="EMBL/GenBank/DDBJ databases">
        <title>Male Hemibagrus guttatus genome.</title>
        <authorList>
            <person name="Bian C."/>
        </authorList>
    </citation>
    <scope>NUCLEOTIDE SEQUENCE</scope>
    <source>
        <strain evidence="4">Male_cb2023</strain>
        <tissue evidence="4">Muscle</tissue>
    </source>
</reference>
<dbReference type="AlphaFoldDB" id="A0AAE0V7I0"/>
<dbReference type="CDD" id="cd00037">
    <property type="entry name" value="CLECT"/>
    <property type="match status" value="1"/>
</dbReference>
<organism evidence="4 5">
    <name type="scientific">Hemibagrus guttatus</name>
    <dbReference type="NCBI Taxonomy" id="175788"/>
    <lineage>
        <taxon>Eukaryota</taxon>
        <taxon>Metazoa</taxon>
        <taxon>Chordata</taxon>
        <taxon>Craniata</taxon>
        <taxon>Vertebrata</taxon>
        <taxon>Euteleostomi</taxon>
        <taxon>Actinopterygii</taxon>
        <taxon>Neopterygii</taxon>
        <taxon>Teleostei</taxon>
        <taxon>Ostariophysi</taxon>
        <taxon>Siluriformes</taxon>
        <taxon>Bagridae</taxon>
        <taxon>Hemibagrus</taxon>
    </lineage>
</organism>
<dbReference type="InterPro" id="IPR001304">
    <property type="entry name" value="C-type_lectin-like"/>
</dbReference>
<keyword evidence="1" id="KW-1015">Disulfide bond</keyword>
<accession>A0AAE0V7I0</accession>
<dbReference type="EMBL" id="JAUCMX010000005">
    <property type="protein sequence ID" value="KAK3546347.1"/>
    <property type="molecule type" value="Genomic_DNA"/>
</dbReference>
<evidence type="ECO:0000256" key="2">
    <source>
        <dbReference type="SAM" id="SignalP"/>
    </source>
</evidence>
<protein>
    <recommendedName>
        <fullName evidence="3">C-type lectin domain-containing protein</fullName>
    </recommendedName>
</protein>
<keyword evidence="5" id="KW-1185">Reference proteome</keyword>
<dbReference type="PANTHER" id="PTHR45784:SF3">
    <property type="entry name" value="C-TYPE LECTIN DOMAIN FAMILY 4 MEMBER K-LIKE-RELATED"/>
    <property type="match status" value="1"/>
</dbReference>
<evidence type="ECO:0000313" key="4">
    <source>
        <dbReference type="EMBL" id="KAK3546347.1"/>
    </source>
</evidence>
<evidence type="ECO:0000313" key="5">
    <source>
        <dbReference type="Proteomes" id="UP001274896"/>
    </source>
</evidence>
<dbReference type="PROSITE" id="PS00615">
    <property type="entry name" value="C_TYPE_LECTIN_1"/>
    <property type="match status" value="1"/>
</dbReference>
<dbReference type="Pfam" id="PF00059">
    <property type="entry name" value="Lectin_C"/>
    <property type="match status" value="2"/>
</dbReference>
<feature type="domain" description="C-type lectin" evidence="3">
    <location>
        <begin position="20"/>
        <end position="142"/>
    </location>
</feature>
<dbReference type="Proteomes" id="UP001274896">
    <property type="component" value="Unassembled WGS sequence"/>
</dbReference>
<dbReference type="PANTHER" id="PTHR45784">
    <property type="entry name" value="C-TYPE LECTIN DOMAIN FAMILY 20 MEMBER A-RELATED"/>
    <property type="match status" value="1"/>
</dbReference>
<dbReference type="PROSITE" id="PS50041">
    <property type="entry name" value="C_TYPE_LECTIN_2"/>
    <property type="match status" value="2"/>
</dbReference>
<proteinExistence type="predicted"/>